<evidence type="ECO:0000256" key="1">
    <source>
        <dbReference type="SAM" id="Coils"/>
    </source>
</evidence>
<dbReference type="GeneID" id="18266236"/>
<dbReference type="Proteomes" id="UP000202176">
    <property type="component" value="Segment"/>
</dbReference>
<dbReference type="RefSeq" id="YP_009001110.1">
    <property type="nucleotide sequence ID" value="NC_023423.1"/>
</dbReference>
<sequence length="65" mass="8139">MNSISFPRQFLQQQKVEAELEKVQLERLRFRKEWEVRMLELQLQEVKIRKQIEKIKENCMEFDIE</sequence>
<organism evidence="2 3">
    <name type="scientific">Pithovirus sibericum</name>
    <dbReference type="NCBI Taxonomy" id="1450746"/>
    <lineage>
        <taxon>Viruses</taxon>
        <taxon>Pithoviruses</taxon>
        <taxon>Orthopithovirinae</taxon>
        <taxon>Alphapithovirus</taxon>
        <taxon>Alphapithovirus sibericum</taxon>
    </lineage>
</organism>
<gene>
    <name evidence="2" type="ORF">pv_208</name>
</gene>
<keyword evidence="1" id="KW-0175">Coiled coil</keyword>
<evidence type="ECO:0000313" key="2">
    <source>
        <dbReference type="EMBL" id="AHH01775.1"/>
    </source>
</evidence>
<proteinExistence type="predicted"/>
<reference evidence="2 3" key="1">
    <citation type="journal article" date="2014" name="Proc. Natl. Acad. Sci. U.S.A.">
        <title>Thirty-thousand-year-old distant relative of giant icosahedral DNA viruses with a pandoravirus morphology.</title>
        <authorList>
            <person name="Legendre M."/>
            <person name="Bartoli J."/>
            <person name="Shmakova L."/>
            <person name="Jeudy S."/>
            <person name="Labadie K."/>
            <person name="Adrait A."/>
            <person name="Lescot M."/>
            <person name="Poirot O."/>
            <person name="Bertaux L."/>
            <person name="Bruley C."/>
            <person name="Coute Y."/>
            <person name="Rivkina E."/>
            <person name="Abergel C."/>
            <person name="Claverie J.M."/>
        </authorList>
    </citation>
    <scope>NUCLEOTIDE SEQUENCE [LARGE SCALE GENOMIC DNA]</scope>
    <source>
        <strain evidence="2">P1084-T</strain>
    </source>
</reference>
<accession>W5SAI5</accession>
<name>W5SAI5_9VIRU</name>
<feature type="coiled-coil region" evidence="1">
    <location>
        <begin position="8"/>
        <end position="58"/>
    </location>
</feature>
<protein>
    <submittedName>
        <fullName evidence="2">Uncharacterized protein</fullName>
    </submittedName>
</protein>
<keyword evidence="3" id="KW-1185">Reference proteome</keyword>
<dbReference type="EMBL" id="KF740664">
    <property type="protein sequence ID" value="AHH01775.1"/>
    <property type="molecule type" value="Genomic_DNA"/>
</dbReference>
<evidence type="ECO:0000313" key="3">
    <source>
        <dbReference type="Proteomes" id="UP000202176"/>
    </source>
</evidence>
<dbReference type="KEGG" id="vg:18266236"/>